<feature type="region of interest" description="Disordered" evidence="2">
    <location>
        <begin position="1728"/>
        <end position="1751"/>
    </location>
</feature>
<feature type="compositionally biased region" description="Polar residues" evidence="2">
    <location>
        <begin position="3732"/>
        <end position="3742"/>
    </location>
</feature>
<feature type="compositionally biased region" description="Polar residues" evidence="2">
    <location>
        <begin position="2354"/>
        <end position="2368"/>
    </location>
</feature>
<dbReference type="SMART" id="SM00044">
    <property type="entry name" value="CYCc"/>
    <property type="match status" value="1"/>
</dbReference>
<feature type="region of interest" description="Disordered" evidence="2">
    <location>
        <begin position="3879"/>
        <end position="3948"/>
    </location>
</feature>
<feature type="region of interest" description="Disordered" evidence="2">
    <location>
        <begin position="1022"/>
        <end position="1042"/>
    </location>
</feature>
<feature type="transmembrane region" description="Helical" evidence="3">
    <location>
        <begin position="1486"/>
        <end position="1507"/>
    </location>
</feature>
<evidence type="ECO:0000256" key="2">
    <source>
        <dbReference type="SAM" id="MobiDB-lite"/>
    </source>
</evidence>
<feature type="region of interest" description="Disordered" evidence="2">
    <location>
        <begin position="334"/>
        <end position="354"/>
    </location>
</feature>
<reference evidence="6" key="2">
    <citation type="submission" date="2023-11" db="UniProtKB">
        <authorList>
            <consortium name="WormBaseParasite"/>
        </authorList>
    </citation>
    <scope>IDENTIFICATION</scope>
</reference>
<evidence type="ECO:0000256" key="1">
    <source>
        <dbReference type="ARBA" id="ARBA00023239"/>
    </source>
</evidence>
<dbReference type="CDD" id="cd07302">
    <property type="entry name" value="CHD"/>
    <property type="match status" value="1"/>
</dbReference>
<evidence type="ECO:0000313" key="5">
    <source>
        <dbReference type="Proteomes" id="UP000050795"/>
    </source>
</evidence>
<name>A0AA85J4H6_TRIRE</name>
<feature type="region of interest" description="Disordered" evidence="2">
    <location>
        <begin position="2603"/>
        <end position="2626"/>
    </location>
</feature>
<feature type="transmembrane region" description="Helical" evidence="3">
    <location>
        <begin position="490"/>
        <end position="508"/>
    </location>
</feature>
<feature type="compositionally biased region" description="Low complexity" evidence="2">
    <location>
        <begin position="2791"/>
        <end position="2800"/>
    </location>
</feature>
<sequence length="4252" mass="473600">MSGTQIKTNEPQYENWLGAHSSKNDKHNPSVKTSFPDVNFPRGLQLSARRGPEVELYDVAGVHLLCPPDSQSNNRGSGHIWSKLCRLKSYFNFKGRNTLSPTDDSPTILSNKSTNFNSNAFNEFSPSHLPTKATQYPSSSNNNQTKIQTHGGLLSSSYSSSSCHLVKQQTHISNMIGRLFNWFTLNSSNHDLDHYNQPYLSPKVYRYYRNYFILKYRQAEINVFIFLNLIVCIFFMLTLSLYASDSSSNSFDLPTDRNGGDNTPTLQHSYILPNLHLTHPNLIRLILLTSSSVLLLLSSFFANLPCISSNLQTENSLSSKSSWKTKVAGKSVYNKKSNNNSDNTIDSGGQNKSHECDTQEIVNLILAQKLRRNLLWAYGLSYVACILIILANLPWFKSYQISSNSYTNHPFVQQFNCNSSVAYKKNNSIGYMNQITIVHHPQSNSDNNPGNFEYTKHMSDNLWSLIFSIILILSFFDIDSIWPKHLRYSLTLSVSLLYFILTNVNYALTHFETLKLPNIFENNTFLLNTSLTTTTLCPGWIQKATFIQPVSWWTDHKGILWRSNIATLCAIFCAHLIGQAVAIWTSRHRYRLFLTAGYAQAVLYRLQMTESKLHRLAGCLVPAPLAEDLVSDFVNGHLSWSSPLVIYLRNVTFLSAELIGLSNLSATLSSLSKSTDTNYELICQQFVSFINDIFTCFDHLAQSESCYRVRLNANEYLCIAGYPETRVDHARSCIDLGLNMLKIIREINEISHVRLELRVSVHTGTAYAIVLGRSRLGFDLIGDDVSYVSRLKYSAYRPGRVLTSRSTFSQLPEGFRGEAGPVLGYPNPVIIQSNESVKSNNPATHHQQPTAMETYFVQPRQESSNTNQLHPVDLNESHPSNEWPFLVNLDCNLASTVVIRLASAAAVICRNMNRNTLTVDNNITTASSNTTNNHNSIIGHASENNSDNILLELPLHFLFHTKSDRYHTCHQHHLQRKYIDEDEELKAIKVNLLQILTNQEFNSLDYCDHEYNEVLCNSTTNASDSNNNNNNNNHTNSTDLPVNAPVTTVSNHHHRHRQPSSSTSTCELLAVTAVNLAKSLNDANQQDDNNTIGCSDKFVPCKRRVGKLRKNCPSLVIDPPVSNSDRNGDLTSSFGVVNLMGVSLVTATTTSAVGTPFQSCFADTVTQPHANTISDSNNNSGENQIGLLHNLKPMINRLSILRTAPLDEKPPCWLTLKQSTSSHQLDTSPSFGCYHLLNCFKRSLLRKVSYTSLSVHDNNDEKGNDSDGKQLAHRSTLSSNLFNHLGCCQSDSSHNNNDTNHDDHEGLLAQTPVQNQSLHVLYFSTIMFIPILIILGFMHLLVMPRSVILLISYSVATIYITLKLMVIGCCKRFKRSISPCTSPSICRLFLWLSVIVATVTTSLNMFLCSPIDEVNLISSNNNNNLDTHQRHPSEVAFYRQGKNLTTSTVLIVDYTLKEDYILTSSVSGWSVKNSNSGHYCFFYDQFIIIGSISMLISGIFSSAALYATNCKVKLTILQQSVQIIDGIIEFIVTPQLTRVFIGLLIFLLHIIIILWTTHYNGFFSVLLQSKYQKRYDNITSSKLFSPSTIIFQPSLFIPNFVQCLFAQFAFLLLAVLLPRSLEYQCRLIKQWRLKTQLAVEKLNLTTVALARLLVSIVPRFVIASLANPERTMEIYSKPQHNIGIVLIQFVVIPSHSSSTTLMQIQKEQQQKQAADCTNTTPIATTTANTTAGITADKPNDEKSKSKLTLGNEEPTQIADRIRLLNHVIHLVDSIALGQQSTVSDISENSNNIHEQSCKDHALEKNDNSNNEVFSSLSSSATSSSVSVSKLNLLKIYSGGVMVGYAAGVRALGNSDSQVIQSAATQWTCLIKFIEQVIIVCDQLNKKSNCQSSTSTSSSSSNGQIYVQAALHFGSCILGFVSSQHPVFTLWGEPLEICRQLLSKHQLTHLNSQHFILATDELISLLPLNLLNSSTLIGATSPPLPPSSSCSSNGVSSNLLNQHLFTWCTVDPTVGKIIPSVQLQRSPSSSFLKTRDGQPPFIDRLLHFCTVRSNNNSNNTTTTNTCNNSSNSNTNNGNRNVFNVCQSELANTKSDKLVSSMLNTCCLSTPILVSNISSAHGIRMPIQQQVDNGQKENHPLDSNNFNVINYHPLNNNTISSPPPIFVTNIPNNDKRISTTINAINHCTSNPPVNSNEAIMSPTTDRQLVDGDAFQSSTNHCQQQKRKSQPFLNATNISLNLSAVRFPHPQDQSLPATLSQPPPPPPHQRFYPSNTMHLDPTIHSQAHVNCVPSGSILVPYTVVSTVTDCTTTNNNKCNVSSHILNGSQQKDGFPSPSVIQKLSTSNILHTTTSISHENCQSPTSYQTSPAPQHVHSVSDKVNSRNANQGFKPPVRPNSYWPVPDEISVDKLQTNHDNDSRKEKLNRPISAGIVKRYDGMILNIFGNTTEQLSSTSISTNNCPRPTSLSSIDSFLIAERACAAYAASGGDIDEKNIHEDKVMSIPTNKSDIMVAMKTNKTAATSTTTTDKNNSSQSIIHDWDHVKNAINQLSSNQNNNNNNLSDFFGKDEVADDDDDVINGDGASHHNPLYTDNEYESMAESQGNLLDTVDHSPPLSDNNNNNKSIKCNKHHRNSRPVLFATVSQIDPRDRFVCQSSSSSIVTPEKMENAHQDDIHFQVQDSNNNANGSYSSSNNPITTPTTTGVSTNGMVHHEFIGNTDQSINSNVHFKNASQPIQSNTFDFPDYQRPSSPGGGGYLHEKLITPHQTSKDLSLSYTKTDRVVNQQHQMNSVNTSPTFTSSSTGGRNDHHHHRHRAFHGMMVTTTTATTMAVVTTFSERSTHSSGSNSLCLPLEVNRSSVVMQPQQCTDHIIIRNVCQSGKVQQIAKSHFIMNEPIEQRYDIPYIPHEHSKLNSSTREPEGSDVEYMGTASLGPLSMAVLTSMTEDGLTSCDGDEIMEDDDNDGNDECVDLMDGKNPVLQNQNLSNKLHNTPINEYSSASQWFPSSTSGGKVEKELNNNNNADDNNSRSSSSNGIIHGMMTDSLLANPDLDERDSELGEDFGYTSEYIESSRNSQLHHHHHSQRTTTNDDDGMRYVNQNQMIMNYRVESNNSNNNNNNNFRQNHIPSKLNIMTTNNDNSSSDNSKLHQQHNTHMLLEAALLSTSTTPLSQLGIIDSSSNENYSNNIIHKNMNTNNINPQLINISSSSIDLDDLGNDEELFMYHKNVGLIGFDYTIHNPSNNTEPAYMSNIVPHQSKMNINQEQIEVVMNRTGHHHPSEVHNDNIDSCLLQQQQKQNHSLQHTTTTTTTTNIRPSLPEIAPVSLPNFSYPQTSLITVPWYSSFGNNTNNNGNKHNSNNNHNLSIPNSSIHLPNIQSALSSTPVTSGCQRLMPQTVDLASDYDNLYPNSFHTTSKYACGQHFQASNRVINNNNNNSSNYDTNKLSSTIAVTNVDSTTGSVNGGGSRPAFRKLIRAQQQRRHTDWHLFSNGEESDAMSGYIGDAASSVYDTGDDDDNTDDNNNADFDNGNNNKKKRETKGNMNDVHKNSCYTFENHNKLPVVTKYQNTPVINQSNRYTNGSDDATSASCLRLLNKCEPTSIVSNESHSPNSCSFKTTNKSNNNDDSFISELMHGGRQVNSSIQSSDRRNDHFMVDCVVTQQEYGQLQRQQQCIPRILNRTVSIADSHTSGARSEYDNVDKSGSQTDDFHESEDIDYTMNYTVVPTMMTTTTTTTNTTDKQVSQSSSPATTKLSTNNKLLSNNHISSSKQGYNGETSRVPITTSSFIQRQYSQKQHCRQQQHSIFDSQIAAEARRISRQFRVMGWTPVVVGGNQQTHADNSSDGDDDHEECLINSNEVMNNTIIDGMKVLPSSSLHRPHLFLLPGSTEINHPHSRQTSLHRGATSRYAGGRGCSSGMDSETVTTVTSQVDDDEDDDERQLGLNDDEECGMDLIDDDDDDKNRFPAKLQYLHGNEKILNGVSWEYDVEKWTYQNFGDPQLGCLLVRPRSLSATCLNILPVIDNSHVYNDATDDDRDVNAGKVNSGCNLMKLAKLTNSIEEDERHSYSQLNRQRYASCNNNDSVTADHKVFSPRLKRLQKRTAHVRNLLPPDLHRFILPGCMSSLSRSSSMCTSSHYTTTSRGHNSGLLFLSLSRKTSHHPRFQRQRLYNNEDNHVNNISNDNNNNGTTVNGNYPNITPAATNQSINIHSQLKIPNSIRVYEHHHHHQQQNILKFSIDNRKWASDPDLQLTTICQTIDHIE</sequence>
<feature type="compositionally biased region" description="Polar residues" evidence="2">
    <location>
        <begin position="2248"/>
        <end position="2257"/>
    </location>
</feature>
<keyword evidence="3" id="KW-0812">Transmembrane</keyword>
<feature type="region of interest" description="Disordered" evidence="2">
    <location>
        <begin position="2996"/>
        <end position="3033"/>
    </location>
</feature>
<feature type="region of interest" description="Disordered" evidence="2">
    <location>
        <begin position="1"/>
        <end position="36"/>
    </location>
</feature>
<feature type="transmembrane region" description="Helical" evidence="3">
    <location>
        <begin position="1347"/>
        <end position="1367"/>
    </location>
</feature>
<feature type="region of interest" description="Disordered" evidence="2">
    <location>
        <begin position="3067"/>
        <end position="3090"/>
    </location>
</feature>
<keyword evidence="5" id="KW-1185">Reference proteome</keyword>
<feature type="compositionally biased region" description="Acidic residues" evidence="2">
    <location>
        <begin position="3922"/>
        <end position="3948"/>
    </location>
</feature>
<dbReference type="GO" id="GO:0009190">
    <property type="term" value="P:cyclic nucleotide biosynthetic process"/>
    <property type="evidence" value="ECO:0007669"/>
    <property type="project" value="InterPro"/>
</dbReference>
<feature type="transmembrane region" description="Helical" evidence="3">
    <location>
        <begin position="1596"/>
        <end position="1621"/>
    </location>
</feature>
<feature type="region of interest" description="Disordered" evidence="2">
    <location>
        <begin position="3680"/>
        <end position="3704"/>
    </location>
</feature>
<dbReference type="PANTHER" id="PTHR42264">
    <property type="entry name" value="EPHRIN_REC_LIKE DOMAIN-CONTAINING PROTEIN"/>
    <property type="match status" value="1"/>
</dbReference>
<feature type="transmembrane region" description="Helical" evidence="3">
    <location>
        <begin position="1539"/>
        <end position="1557"/>
    </location>
</feature>
<feature type="transmembrane region" description="Helical" evidence="3">
    <location>
        <begin position="282"/>
        <end position="302"/>
    </location>
</feature>
<feature type="compositionally biased region" description="Low complexity" evidence="2">
    <location>
        <begin position="1022"/>
        <end position="1038"/>
    </location>
</feature>
<feature type="compositionally biased region" description="Low complexity" evidence="2">
    <location>
        <begin position="3911"/>
        <end position="3921"/>
    </location>
</feature>
<keyword evidence="1" id="KW-0456">Lyase</keyword>
<feature type="transmembrane region" description="Helical" evidence="3">
    <location>
        <begin position="462"/>
        <end position="478"/>
    </location>
</feature>
<feature type="region of interest" description="Disordered" evidence="2">
    <location>
        <begin position="2782"/>
        <end position="2808"/>
    </location>
</feature>
<feature type="region of interest" description="Disordered" evidence="2">
    <location>
        <begin position="3725"/>
        <end position="3748"/>
    </location>
</feature>
<proteinExistence type="predicted"/>
<feature type="compositionally biased region" description="Polar residues" evidence="2">
    <location>
        <begin position="2996"/>
        <end position="3006"/>
    </location>
</feature>
<keyword evidence="3" id="KW-1133">Transmembrane helix</keyword>
<dbReference type="GO" id="GO:0016829">
    <property type="term" value="F:lyase activity"/>
    <property type="evidence" value="ECO:0007669"/>
    <property type="project" value="UniProtKB-KW"/>
</dbReference>
<feature type="compositionally biased region" description="Low complexity" evidence="2">
    <location>
        <begin position="3014"/>
        <end position="3030"/>
    </location>
</feature>
<dbReference type="WBParaSite" id="TREG1_132200.1">
    <property type="protein sequence ID" value="TREG1_132200.1"/>
    <property type="gene ID" value="TREG1_132200"/>
</dbReference>
<protein>
    <recommendedName>
        <fullName evidence="4">Guanylate cyclase domain-containing protein</fullName>
    </recommendedName>
</protein>
<feature type="region of interest" description="Disordered" evidence="2">
    <location>
        <begin position="2354"/>
        <end position="2399"/>
    </location>
</feature>
<dbReference type="PROSITE" id="PS50125">
    <property type="entry name" value="GUANYLATE_CYCLASE_2"/>
    <property type="match status" value="1"/>
</dbReference>
<feature type="transmembrane region" description="Helical" evidence="3">
    <location>
        <begin position="1388"/>
        <end position="1407"/>
    </location>
</feature>
<evidence type="ECO:0000313" key="6">
    <source>
        <dbReference type="WBParaSite" id="TREG1_132200.1"/>
    </source>
</evidence>
<accession>A0AA85J4H6</accession>
<dbReference type="Pfam" id="PF00211">
    <property type="entry name" value="Guanylate_cyc"/>
    <property type="match status" value="1"/>
</dbReference>
<dbReference type="Proteomes" id="UP000050795">
    <property type="component" value="Unassembled WGS sequence"/>
</dbReference>
<feature type="compositionally biased region" description="Low complexity" evidence="2">
    <location>
        <begin position="3514"/>
        <end position="3525"/>
    </location>
</feature>
<evidence type="ECO:0000259" key="4">
    <source>
        <dbReference type="PROSITE" id="PS50125"/>
    </source>
</evidence>
<dbReference type="SUPFAM" id="SSF55073">
    <property type="entry name" value="Nucleotide cyclase"/>
    <property type="match status" value="1"/>
</dbReference>
<evidence type="ECO:0000256" key="3">
    <source>
        <dbReference type="SAM" id="Phobius"/>
    </source>
</evidence>
<reference evidence="5" key="1">
    <citation type="submission" date="2022-06" db="EMBL/GenBank/DDBJ databases">
        <authorList>
            <person name="Berger JAMES D."/>
            <person name="Berger JAMES D."/>
        </authorList>
    </citation>
    <scope>NUCLEOTIDE SEQUENCE [LARGE SCALE GENOMIC DNA]</scope>
</reference>
<feature type="domain" description="Guanylate cyclase" evidence="4">
    <location>
        <begin position="652"/>
        <end position="792"/>
    </location>
</feature>
<organism evidence="5 6">
    <name type="scientific">Trichobilharzia regenti</name>
    <name type="common">Nasal bird schistosome</name>
    <dbReference type="NCBI Taxonomy" id="157069"/>
    <lineage>
        <taxon>Eukaryota</taxon>
        <taxon>Metazoa</taxon>
        <taxon>Spiralia</taxon>
        <taxon>Lophotrochozoa</taxon>
        <taxon>Platyhelminthes</taxon>
        <taxon>Trematoda</taxon>
        <taxon>Digenea</taxon>
        <taxon>Strigeidida</taxon>
        <taxon>Schistosomatoidea</taxon>
        <taxon>Schistosomatidae</taxon>
        <taxon>Trichobilharzia</taxon>
    </lineage>
</organism>
<feature type="transmembrane region" description="Helical" evidence="3">
    <location>
        <begin position="375"/>
        <end position="396"/>
    </location>
</feature>
<dbReference type="Gene3D" id="3.30.70.1230">
    <property type="entry name" value="Nucleotide cyclase"/>
    <property type="match status" value="1"/>
</dbReference>
<feature type="compositionally biased region" description="Polar residues" evidence="2">
    <location>
        <begin position="1"/>
        <end position="12"/>
    </location>
</feature>
<feature type="region of interest" description="Disordered" evidence="2">
    <location>
        <begin position="3344"/>
        <end position="3363"/>
    </location>
</feature>
<feature type="compositionally biased region" description="Low complexity" evidence="2">
    <location>
        <begin position="334"/>
        <end position="343"/>
    </location>
</feature>
<feature type="transmembrane region" description="Helical" evidence="3">
    <location>
        <begin position="221"/>
        <end position="243"/>
    </location>
</feature>
<dbReference type="InterPro" id="IPR001054">
    <property type="entry name" value="A/G_cyclase"/>
</dbReference>
<feature type="region of interest" description="Disordered" evidence="2">
    <location>
        <begin position="2246"/>
        <end position="2267"/>
    </location>
</feature>
<feature type="region of interest" description="Disordered" evidence="2">
    <location>
        <begin position="3501"/>
        <end position="3537"/>
    </location>
</feature>
<keyword evidence="3" id="KW-0472">Membrane</keyword>
<dbReference type="InterPro" id="IPR029787">
    <property type="entry name" value="Nucleotide_cyclase"/>
</dbReference>
<dbReference type="GO" id="GO:0035556">
    <property type="term" value="P:intracellular signal transduction"/>
    <property type="evidence" value="ECO:0007669"/>
    <property type="project" value="InterPro"/>
</dbReference>
<feature type="transmembrane region" description="Helical" evidence="3">
    <location>
        <begin position="1320"/>
        <end position="1341"/>
    </location>
</feature>